<dbReference type="SUPFAM" id="SSF47986">
    <property type="entry name" value="DEATH domain"/>
    <property type="match status" value="1"/>
</dbReference>
<accession>A0ABM0MW17</accession>
<gene>
    <name evidence="5" type="primary">LOC102806976</name>
</gene>
<dbReference type="PROSITE" id="PS50168">
    <property type="entry name" value="DED"/>
    <property type="match status" value="1"/>
</dbReference>
<evidence type="ECO:0000256" key="1">
    <source>
        <dbReference type="ARBA" id="ARBA00022703"/>
    </source>
</evidence>
<feature type="coiled-coil region" evidence="2">
    <location>
        <begin position="613"/>
        <end position="640"/>
    </location>
</feature>
<dbReference type="Pfam" id="PF01335">
    <property type="entry name" value="DED"/>
    <property type="match status" value="1"/>
</dbReference>
<feature type="non-terminal residue" evidence="5">
    <location>
        <position position="1073"/>
    </location>
</feature>
<dbReference type="InterPro" id="IPR001875">
    <property type="entry name" value="DED_dom"/>
</dbReference>
<keyword evidence="4" id="KW-1185">Reference proteome</keyword>
<keyword evidence="1" id="KW-0053">Apoptosis</keyword>
<feature type="coiled-coil region" evidence="2">
    <location>
        <begin position="408"/>
        <end position="495"/>
    </location>
</feature>
<dbReference type="SMART" id="SM00031">
    <property type="entry name" value="DED"/>
    <property type="match status" value="1"/>
</dbReference>
<dbReference type="GeneID" id="102806976"/>
<feature type="coiled-coil region" evidence="2">
    <location>
        <begin position="554"/>
        <end position="581"/>
    </location>
</feature>
<proteinExistence type="predicted"/>
<evidence type="ECO:0000256" key="2">
    <source>
        <dbReference type="SAM" id="Coils"/>
    </source>
</evidence>
<dbReference type="InterPro" id="IPR011029">
    <property type="entry name" value="DEATH-like_dom_sf"/>
</dbReference>
<dbReference type="PANTHER" id="PTHR48169">
    <property type="entry name" value="DED DOMAIN-CONTAINING PROTEIN"/>
    <property type="match status" value="1"/>
</dbReference>
<protein>
    <submittedName>
        <fullName evidence="5">Uncharacterized protein LOC102806976</fullName>
    </submittedName>
</protein>
<sequence>MGILPSKQVKKLDSRLALLESLVQSKTVHLLTVNENIRTILAVRDEGTDEFVEIHNYSSHPALISQLDGLFSQSTKSDTDIGRNILVDSGVHSEKTLQNSDQLVQPYVLQETEIQHQSFPPPQLVQPALLKPHDRLEHLSKPASPKTTEQSSDRFIGPSVAYNIMLNTVCEEIESSDLEKIKFILRADPCTDNPRSIPARYLEAIKSTRDLMNELERHALLSSYNLHFLQYLLFCIGRLDLHRKVLQFGRNRGNALRFFDSNRQDQEDTGYGYVNFHFEGSISHFDMDDLENFRSYLQLELGIPRECINVTAIQSGSVVVTFQLPDCIIPGVREILTERVDSLKTYGIIAIQINGQSLIRISKTDAVRIARTSKPFIPSIIKRCSSDSALDDRTIQYGAKIPVVERERHNLNRSLKKAHERVEHVEDLVLQNHDSTRKMGRVWQLELQQAEEKVAMVIESKKTLEARLEDVLQVNAELEAKVLHLEKKNENKNENDCNVIRKHKSKLKTEHTDSKSIEMAEVKDKAVVSPSSTPAKQAWWGRLGRQKSSPDLQYEKLLSENSKLKEELKRVQSISEEKLSEMEKFINVPLEMVPMLSTRSKLENIVFLADELYRREEIHMKSLTDNMQFLKAQYKEWQIEKQYSNDSTTTKEESEMIQNIIAAFFVWEIMSELQNRFSFMKRNECHQIEKVEVEEHDENTGNDVTVQDGFKDDDDAVAMEMTKKVEMVQMKGNAKTFDKHDKPEIIAELDKQKDDGASAFPKSESTVTYPKDEKKEVEREPLFLDPFIAALSNVLAMTVYEMANEPGYRGAAAAYQMPCMISGVTLSGNSRHCTSSSHKDNGTTASYGGAAASSLTLSGNSRHCTSSSHMDNDMTASYGGTAASGLSVFGNPRQIDQKIHKISFEDKDKKETVLVSVYLEEDIQLHKPQWAFHCEIGDKFRQLVIEIGLLVFEETKLTQFFVTNMKKEVIDLSSIIDGKEKEICVIIFSAMDDTNEPWIWRMCKEGGIQYNETADLTTEEQYRRHQASKSLAFPKNCKFQSSDSMRTLPAYLMLRICSHFKPASCGKSWVNLA</sequence>
<dbReference type="PANTHER" id="PTHR48169:SF7">
    <property type="entry name" value="CASPASE 10"/>
    <property type="match status" value="1"/>
</dbReference>
<feature type="domain" description="DED" evidence="3">
    <location>
        <begin position="161"/>
        <end position="247"/>
    </location>
</feature>
<dbReference type="CDD" id="cd00045">
    <property type="entry name" value="DED"/>
    <property type="match status" value="1"/>
</dbReference>
<dbReference type="Proteomes" id="UP000694865">
    <property type="component" value="Unplaced"/>
</dbReference>
<dbReference type="RefSeq" id="XP_006824208.1">
    <property type="nucleotide sequence ID" value="XM_006824145.1"/>
</dbReference>
<evidence type="ECO:0000259" key="3">
    <source>
        <dbReference type="PROSITE" id="PS50168"/>
    </source>
</evidence>
<name>A0ABM0MW17_SACKO</name>
<dbReference type="Gene3D" id="1.10.533.10">
    <property type="entry name" value="Death Domain, Fas"/>
    <property type="match status" value="1"/>
</dbReference>
<keyword evidence="2" id="KW-0175">Coiled coil</keyword>
<evidence type="ECO:0000313" key="5">
    <source>
        <dbReference type="RefSeq" id="XP_006824208.1"/>
    </source>
</evidence>
<organism evidence="4 5">
    <name type="scientific">Saccoglossus kowalevskii</name>
    <name type="common">Acorn worm</name>
    <dbReference type="NCBI Taxonomy" id="10224"/>
    <lineage>
        <taxon>Eukaryota</taxon>
        <taxon>Metazoa</taxon>
        <taxon>Hemichordata</taxon>
        <taxon>Enteropneusta</taxon>
        <taxon>Harrimaniidae</taxon>
        <taxon>Saccoglossus</taxon>
    </lineage>
</organism>
<evidence type="ECO:0000313" key="4">
    <source>
        <dbReference type="Proteomes" id="UP000694865"/>
    </source>
</evidence>
<reference evidence="5" key="1">
    <citation type="submission" date="2025-08" db="UniProtKB">
        <authorList>
            <consortium name="RefSeq"/>
        </authorList>
    </citation>
    <scope>IDENTIFICATION</scope>
    <source>
        <tissue evidence="5">Testes</tissue>
    </source>
</reference>